<gene>
    <name evidence="3" type="ORF">M0R89_21465</name>
</gene>
<dbReference type="InterPro" id="IPR058443">
    <property type="entry name" value="DUF8130"/>
</dbReference>
<reference evidence="3 4" key="1">
    <citation type="submission" date="2022-04" db="EMBL/GenBank/DDBJ databases">
        <title>Diverse halophilic archaea isolated from saline environments.</title>
        <authorList>
            <person name="Cui H.-L."/>
        </authorList>
    </citation>
    <scope>NUCLEOTIDE SEQUENCE [LARGE SCALE GENOMIC DNA]</scope>
    <source>
        <strain evidence="3 4">XZYJT49</strain>
        <plasmid evidence="3 4">unnamed2</plasmid>
    </source>
</reference>
<geneLocation type="plasmid" evidence="3 4">
    <name>unnamed2</name>
</geneLocation>
<dbReference type="EMBL" id="CP096661">
    <property type="protein sequence ID" value="UPV76764.1"/>
    <property type="molecule type" value="Genomic_DNA"/>
</dbReference>
<evidence type="ECO:0000313" key="4">
    <source>
        <dbReference type="Proteomes" id="UP000830729"/>
    </source>
</evidence>
<keyword evidence="4" id="KW-1185">Reference proteome</keyword>
<dbReference type="GeneID" id="72187826"/>
<feature type="region of interest" description="Disordered" evidence="1">
    <location>
        <begin position="24"/>
        <end position="48"/>
    </location>
</feature>
<dbReference type="KEGG" id="halx:M0R89_21465"/>
<protein>
    <recommendedName>
        <fullName evidence="2">DUF8130 domain-containing protein</fullName>
    </recommendedName>
</protein>
<feature type="domain" description="DUF8130" evidence="2">
    <location>
        <begin position="309"/>
        <end position="453"/>
    </location>
</feature>
<dbReference type="Pfam" id="PF26451">
    <property type="entry name" value="DUF8130"/>
    <property type="match status" value="1"/>
</dbReference>
<dbReference type="Proteomes" id="UP000830729">
    <property type="component" value="Plasmid unnamed2"/>
</dbReference>
<feature type="compositionally biased region" description="Low complexity" evidence="1">
    <location>
        <begin position="37"/>
        <end position="48"/>
    </location>
</feature>
<evidence type="ECO:0000313" key="3">
    <source>
        <dbReference type="EMBL" id="UPV76764.1"/>
    </source>
</evidence>
<dbReference type="PROSITE" id="PS51257">
    <property type="entry name" value="PROKAR_LIPOPROTEIN"/>
    <property type="match status" value="1"/>
</dbReference>
<sequence length="465" mass="52051">MSPSATRRGLLRTATGLAVSTTVAGCNQQKPSDRTTSRTTTSGTTTESPTLVDIKRESYLAKAWTLSEGTFRFPETDAVPLSDLDKSVRDAVRTAIESSPYETRDATQAFLDSIDGVNLVAYNGTVWDIEHTFPTVTVRLDTDISKSEPVKNRTVASNSEDVQSNDAIQEVVSTIASLGVETQRRPYETTRLEPSVRDFLDRYDYIETPQGVGEIVISRTKRAPPHTVRAQEVTDEELYGRRVWEATEYGPPTRDFIDRVLTSDRKTPGNYQDRIHTTYPDEVPRQFAKDLNHDSNYVRVDDAVYVFETRHVHWDELPLAFHATVSEENAETAGSVDIRLSVQNTADHSVQLQMAGIAPFGVLWAYGLGGEHVLWNDAYEQTENVVIEGQSVTPESHAEMDLLPGRTESATYRLGHDQLGGDESLQTGTYEALGTIWAKWPTYEGAKEYDWWNQLFPYTLTITVP</sequence>
<dbReference type="RefSeq" id="WP_248652797.1">
    <property type="nucleotide sequence ID" value="NZ_CP096661.1"/>
</dbReference>
<name>A0A8U0I251_9EURY</name>
<proteinExistence type="predicted"/>
<evidence type="ECO:0000259" key="2">
    <source>
        <dbReference type="Pfam" id="PF26451"/>
    </source>
</evidence>
<accession>A0A8U0I251</accession>
<evidence type="ECO:0000256" key="1">
    <source>
        <dbReference type="SAM" id="MobiDB-lite"/>
    </source>
</evidence>
<keyword evidence="3" id="KW-0614">Plasmid</keyword>
<dbReference type="AlphaFoldDB" id="A0A8U0I251"/>
<organism evidence="3 4">
    <name type="scientific">Halorussus limi</name>
    <dbReference type="NCBI Taxonomy" id="2938695"/>
    <lineage>
        <taxon>Archaea</taxon>
        <taxon>Methanobacteriati</taxon>
        <taxon>Methanobacteriota</taxon>
        <taxon>Stenosarchaea group</taxon>
        <taxon>Halobacteria</taxon>
        <taxon>Halobacteriales</taxon>
        <taxon>Haladaptataceae</taxon>
        <taxon>Halorussus</taxon>
    </lineage>
</organism>